<organism evidence="6 7">
    <name type="scientific">Vogesella aquatica</name>
    <dbReference type="NCBI Taxonomy" id="2984206"/>
    <lineage>
        <taxon>Bacteria</taxon>
        <taxon>Pseudomonadati</taxon>
        <taxon>Pseudomonadota</taxon>
        <taxon>Betaproteobacteria</taxon>
        <taxon>Neisseriales</taxon>
        <taxon>Chromobacteriaceae</taxon>
        <taxon>Vogesella</taxon>
    </lineage>
</organism>
<dbReference type="RefSeq" id="WP_272751757.1">
    <property type="nucleotide sequence ID" value="NZ_JAQQLF010000010.1"/>
</dbReference>
<evidence type="ECO:0000256" key="2">
    <source>
        <dbReference type="ARBA" id="ARBA00022519"/>
    </source>
</evidence>
<evidence type="ECO:0000256" key="1">
    <source>
        <dbReference type="ARBA" id="ARBA00022475"/>
    </source>
</evidence>
<keyword evidence="3" id="KW-0812">Transmembrane</keyword>
<keyword evidence="5" id="KW-0472">Membrane</keyword>
<evidence type="ECO:0000313" key="7">
    <source>
        <dbReference type="Proteomes" id="UP001219956"/>
    </source>
</evidence>
<evidence type="ECO:0000256" key="3">
    <source>
        <dbReference type="ARBA" id="ARBA00022692"/>
    </source>
</evidence>
<dbReference type="Gene3D" id="2.60.450.10">
    <property type="entry name" value="Lipopolysaccharide (LPS) transport protein A like domain"/>
    <property type="match status" value="1"/>
</dbReference>
<dbReference type="EMBL" id="JAQQLF010000010">
    <property type="protein sequence ID" value="MDC7717438.1"/>
    <property type="molecule type" value="Genomic_DNA"/>
</dbReference>
<keyword evidence="2" id="KW-0997">Cell inner membrane</keyword>
<proteinExistence type="predicted"/>
<evidence type="ECO:0000256" key="5">
    <source>
        <dbReference type="ARBA" id="ARBA00023136"/>
    </source>
</evidence>
<dbReference type="InterPro" id="IPR010664">
    <property type="entry name" value="LipoPS_assembly_LptC-rel"/>
</dbReference>
<keyword evidence="4" id="KW-1133">Transmembrane helix</keyword>
<evidence type="ECO:0000256" key="4">
    <source>
        <dbReference type="ARBA" id="ARBA00022989"/>
    </source>
</evidence>
<accession>A0ABT5IZ59</accession>
<name>A0ABT5IZ59_9NEIS</name>
<comment type="caution">
    <text evidence="6">The sequence shown here is derived from an EMBL/GenBank/DDBJ whole genome shotgun (WGS) entry which is preliminary data.</text>
</comment>
<gene>
    <name evidence="6" type="primary">lptC</name>
    <name evidence="6" type="ORF">PQU95_09460</name>
</gene>
<dbReference type="NCBIfam" id="TIGR04409">
    <property type="entry name" value="LptC_YrbK"/>
    <property type="match status" value="1"/>
</dbReference>
<dbReference type="Pfam" id="PF06835">
    <property type="entry name" value="LptC"/>
    <property type="match status" value="1"/>
</dbReference>
<protein>
    <submittedName>
        <fullName evidence="6">LPS export ABC transporter periplasmic protein LptC</fullName>
    </submittedName>
</protein>
<dbReference type="Proteomes" id="UP001219956">
    <property type="component" value="Unassembled WGS sequence"/>
</dbReference>
<evidence type="ECO:0000313" key="6">
    <source>
        <dbReference type="EMBL" id="MDC7717438.1"/>
    </source>
</evidence>
<sequence>MNRAAKLFPIGLMLALGLLSFWLNVLTQWRSPEQRQLDPSQPEYTIEQLKITRFDEQGLPMQRLNASKMWKLPQSEQVHMQQPDLKQFRQGLLDYTLRADQGRYARSTGLGQFDGHVDMLRQPYGEQAAVHLQTPSLLVNSQSGILSNRAPVTIDDGQSRISAVGFYYNHPAGQLRLLSRVRISYAP</sequence>
<dbReference type="PANTHER" id="PTHR37481:SF1">
    <property type="entry name" value="LIPOPOLYSACCHARIDE EXPORT SYSTEM PROTEIN LPTC"/>
    <property type="match status" value="1"/>
</dbReference>
<dbReference type="PANTHER" id="PTHR37481">
    <property type="entry name" value="LIPOPOLYSACCHARIDE EXPORT SYSTEM PROTEIN LPTC"/>
    <property type="match status" value="1"/>
</dbReference>
<reference evidence="6 7" key="1">
    <citation type="submission" date="2023-01" db="EMBL/GenBank/DDBJ databases">
        <title>Novel species of the genus Vogesella isolated from rivers.</title>
        <authorList>
            <person name="Lu H."/>
        </authorList>
    </citation>
    <scope>NUCLEOTIDE SEQUENCE [LARGE SCALE GENOMIC DNA]</scope>
    <source>
        <strain evidence="6 7">DC21W</strain>
    </source>
</reference>
<dbReference type="InterPro" id="IPR052363">
    <property type="entry name" value="LPS_export_LptC"/>
</dbReference>
<keyword evidence="1" id="KW-1003">Cell membrane</keyword>
<keyword evidence="7" id="KW-1185">Reference proteome</keyword>
<dbReference type="InterPro" id="IPR026265">
    <property type="entry name" value="LptC"/>
</dbReference>